<organism evidence="1 2">
    <name type="scientific">Lasius platythorax</name>
    <dbReference type="NCBI Taxonomy" id="488582"/>
    <lineage>
        <taxon>Eukaryota</taxon>
        <taxon>Metazoa</taxon>
        <taxon>Ecdysozoa</taxon>
        <taxon>Arthropoda</taxon>
        <taxon>Hexapoda</taxon>
        <taxon>Insecta</taxon>
        <taxon>Pterygota</taxon>
        <taxon>Neoptera</taxon>
        <taxon>Endopterygota</taxon>
        <taxon>Hymenoptera</taxon>
        <taxon>Apocrita</taxon>
        <taxon>Aculeata</taxon>
        <taxon>Formicoidea</taxon>
        <taxon>Formicidae</taxon>
        <taxon>Formicinae</taxon>
        <taxon>Lasius</taxon>
        <taxon>Lasius</taxon>
    </lineage>
</organism>
<reference evidence="1" key="1">
    <citation type="submission" date="2024-04" db="EMBL/GenBank/DDBJ databases">
        <authorList>
            <consortium name="Molecular Ecology Group"/>
        </authorList>
    </citation>
    <scope>NUCLEOTIDE SEQUENCE</scope>
</reference>
<name>A0AAV2NKE9_9HYME</name>
<evidence type="ECO:0000313" key="1">
    <source>
        <dbReference type="EMBL" id="CAL1680235.1"/>
    </source>
</evidence>
<protein>
    <submittedName>
        <fullName evidence="1">Uncharacterized protein</fullName>
    </submittedName>
</protein>
<proteinExistence type="predicted"/>
<dbReference type="Proteomes" id="UP001497644">
    <property type="component" value="Chromosome 2"/>
</dbReference>
<evidence type="ECO:0000313" key="2">
    <source>
        <dbReference type="Proteomes" id="UP001497644"/>
    </source>
</evidence>
<dbReference type="EMBL" id="OZ034825">
    <property type="protein sequence ID" value="CAL1680235.1"/>
    <property type="molecule type" value="Genomic_DNA"/>
</dbReference>
<gene>
    <name evidence="1" type="ORF">LPLAT_LOCUS6293</name>
</gene>
<dbReference type="AlphaFoldDB" id="A0AAV2NKE9"/>
<keyword evidence="2" id="KW-1185">Reference proteome</keyword>
<accession>A0AAV2NKE9</accession>
<sequence>MVVESLFYKAEFDVRPPPPQQNYLAGDQCSSTDKAMKEHGWDRRLVVLKRGPKMKAEPSSGGFPPFVPAFRFFACSRRSQPQGPAVRAETP</sequence>